<dbReference type="Pfam" id="PF24658">
    <property type="entry name" value="DUF7647"/>
    <property type="match status" value="1"/>
</dbReference>
<dbReference type="PANTHER" id="PTHR15180">
    <property type="entry name" value="GENERAL TRANSCRIPTION FACTOR 3C POLYPEPTIDE 1"/>
    <property type="match status" value="1"/>
</dbReference>
<dbReference type="InterPro" id="IPR056428">
    <property type="entry name" value="WH_GTF3C1"/>
</dbReference>
<evidence type="ECO:0000313" key="16">
    <source>
        <dbReference type="Proteomes" id="UP001140949"/>
    </source>
</evidence>
<feature type="region of interest" description="Disordered" evidence="6">
    <location>
        <begin position="920"/>
        <end position="955"/>
    </location>
</feature>
<evidence type="ECO:0000259" key="12">
    <source>
        <dbReference type="Pfam" id="PF24657"/>
    </source>
</evidence>
<evidence type="ECO:0000259" key="8">
    <source>
        <dbReference type="Pfam" id="PF23704"/>
    </source>
</evidence>
<keyword evidence="2" id="KW-0597">Phosphoprotein</keyword>
<evidence type="ECO:0000313" key="15">
    <source>
        <dbReference type="EMBL" id="KAJ6828185.1"/>
    </source>
</evidence>
<proteinExistence type="predicted"/>
<accession>A0AAX6GIR6</accession>
<feature type="domain" description="GTF3C1 extended winged-helix" evidence="9">
    <location>
        <begin position="493"/>
        <end position="600"/>
    </location>
</feature>
<dbReference type="PANTHER" id="PTHR15180:SF1">
    <property type="entry name" value="GENERAL TRANSCRIPTION FACTOR 3C POLYPEPTIDE 1"/>
    <property type="match status" value="1"/>
</dbReference>
<dbReference type="GO" id="GO:0003677">
    <property type="term" value="F:DNA binding"/>
    <property type="evidence" value="ECO:0007669"/>
    <property type="project" value="UniProtKB-KW"/>
</dbReference>
<dbReference type="InterPro" id="IPR056064">
    <property type="entry name" value="DUF7647"/>
</dbReference>
<dbReference type="EMBL" id="JANAVB010019631">
    <property type="protein sequence ID" value="KAJ6828185.1"/>
    <property type="molecule type" value="Genomic_DNA"/>
</dbReference>
<reference evidence="15" key="2">
    <citation type="submission" date="2023-04" db="EMBL/GenBank/DDBJ databases">
        <authorList>
            <person name="Bruccoleri R.E."/>
            <person name="Oakeley E.J."/>
            <person name="Faust A.-M."/>
            <person name="Dessus-Babus S."/>
            <person name="Altorfer M."/>
            <person name="Burckhardt D."/>
            <person name="Oertli M."/>
            <person name="Naumann U."/>
            <person name="Petersen F."/>
            <person name="Wong J."/>
        </authorList>
    </citation>
    <scope>NUCLEOTIDE SEQUENCE</scope>
    <source>
        <strain evidence="15">GSM-AAB239-AS_SAM_17_03QT</strain>
        <tissue evidence="15">Leaf</tissue>
    </source>
</reference>
<evidence type="ECO:0000256" key="3">
    <source>
        <dbReference type="ARBA" id="ARBA00023125"/>
    </source>
</evidence>
<keyword evidence="5" id="KW-0539">Nucleus</keyword>
<dbReference type="CDD" id="cd16169">
    <property type="entry name" value="Tau138_eWH"/>
    <property type="match status" value="1"/>
</dbReference>
<dbReference type="InterPro" id="IPR056467">
    <property type="entry name" value="eWH_GTF3C1"/>
</dbReference>
<evidence type="ECO:0000259" key="10">
    <source>
        <dbReference type="Pfam" id="PF24538"/>
    </source>
</evidence>
<feature type="compositionally biased region" description="Basic residues" evidence="6">
    <location>
        <begin position="933"/>
        <end position="943"/>
    </location>
</feature>
<keyword evidence="4" id="KW-0804">Transcription</keyword>
<name>A0AAX6GIR6_IRIPA</name>
<keyword evidence="16" id="KW-1185">Reference proteome</keyword>
<dbReference type="InterPro" id="IPR056062">
    <property type="entry name" value="DUF7645"/>
</dbReference>
<feature type="domain" description="DUF7646" evidence="12">
    <location>
        <begin position="324"/>
        <end position="405"/>
    </location>
</feature>
<feature type="region of interest" description="Disordered" evidence="6">
    <location>
        <begin position="1667"/>
        <end position="1688"/>
    </location>
</feature>
<evidence type="ECO:0000259" key="13">
    <source>
        <dbReference type="Pfam" id="PF24658"/>
    </source>
</evidence>
<dbReference type="InterPro" id="IPR044210">
    <property type="entry name" value="Tfc3-like"/>
</dbReference>
<feature type="domain" description="General transcription factor 3C polypeptide 1 winged-helix" evidence="8">
    <location>
        <begin position="1"/>
        <end position="91"/>
    </location>
</feature>
<reference evidence="15" key="1">
    <citation type="journal article" date="2023" name="GigaByte">
        <title>Genome assembly of the bearded iris, Iris pallida Lam.</title>
        <authorList>
            <person name="Bruccoleri R.E."/>
            <person name="Oakeley E.J."/>
            <person name="Faust A.M.E."/>
            <person name="Altorfer M."/>
            <person name="Dessus-Babus S."/>
            <person name="Burckhardt D."/>
            <person name="Oertli M."/>
            <person name="Naumann U."/>
            <person name="Petersen F."/>
            <person name="Wong J."/>
        </authorList>
    </citation>
    <scope>NUCLEOTIDE SEQUENCE</scope>
    <source>
        <strain evidence="15">GSM-AAB239-AS_SAM_17_03QT</strain>
    </source>
</reference>
<evidence type="ECO:0000259" key="11">
    <source>
        <dbReference type="Pfam" id="PF24655"/>
    </source>
</evidence>
<organism evidence="15 16">
    <name type="scientific">Iris pallida</name>
    <name type="common">Sweet iris</name>
    <dbReference type="NCBI Taxonomy" id="29817"/>
    <lineage>
        <taxon>Eukaryota</taxon>
        <taxon>Viridiplantae</taxon>
        <taxon>Streptophyta</taxon>
        <taxon>Embryophyta</taxon>
        <taxon>Tracheophyta</taxon>
        <taxon>Spermatophyta</taxon>
        <taxon>Magnoliopsida</taxon>
        <taxon>Liliopsida</taxon>
        <taxon>Asparagales</taxon>
        <taxon>Iridaceae</taxon>
        <taxon>Iridoideae</taxon>
        <taxon>Irideae</taxon>
        <taxon>Iris</taxon>
    </lineage>
</organism>
<dbReference type="InterPro" id="IPR007309">
    <property type="entry name" value="TFIIIC_Bblock-bd"/>
</dbReference>
<protein>
    <recommendedName>
        <fullName evidence="17">B-block binding subunit of TFIIIC domain-containing protein</fullName>
    </recommendedName>
</protein>
<feature type="region of interest" description="Disordered" evidence="6">
    <location>
        <begin position="1216"/>
        <end position="1245"/>
    </location>
</feature>
<feature type="domain" description="DUF7645" evidence="11">
    <location>
        <begin position="862"/>
        <end position="906"/>
    </location>
</feature>
<dbReference type="GO" id="GO:0005634">
    <property type="term" value="C:nucleus"/>
    <property type="evidence" value="ECO:0007669"/>
    <property type="project" value="UniProtKB-SubCell"/>
</dbReference>
<dbReference type="GO" id="GO:0042791">
    <property type="term" value="P:5S class rRNA transcription by RNA polymerase III"/>
    <property type="evidence" value="ECO:0007669"/>
    <property type="project" value="TreeGrafter"/>
</dbReference>
<evidence type="ECO:0000256" key="2">
    <source>
        <dbReference type="ARBA" id="ARBA00022553"/>
    </source>
</evidence>
<feature type="domain" description="DUF7599" evidence="10">
    <location>
        <begin position="229"/>
        <end position="313"/>
    </location>
</feature>
<keyword evidence="3" id="KW-0238">DNA-binding</keyword>
<dbReference type="Pfam" id="PF24655">
    <property type="entry name" value="DUF7645"/>
    <property type="match status" value="1"/>
</dbReference>
<comment type="caution">
    <text evidence="15">The sequence shown here is derived from an EMBL/GenBank/DDBJ whole genome shotgun (WGS) entry which is preliminary data.</text>
</comment>
<dbReference type="Pfam" id="PF24657">
    <property type="entry name" value="DUF7646"/>
    <property type="match status" value="1"/>
</dbReference>
<dbReference type="InterPro" id="IPR035625">
    <property type="entry name" value="Tfc3-like_eWH"/>
</dbReference>
<evidence type="ECO:0000256" key="5">
    <source>
        <dbReference type="ARBA" id="ARBA00023242"/>
    </source>
</evidence>
<sequence>MDTIVNAALEEICARGAAGILLSDLWPLLSATAGSSIVRKSVLNSLLSLPCLRFSSSTSSSSSSRWSLEEAERLPLRVVAEEHLRDSFVGIDDLKAAGSEISETQRRVLERIAASRTSGTTQRDMAKEFGIKPNNFFYIVKNLECQQLIVRQSTILREKELGDEEGNMLKNTHISSTNLLHLRRYGNSGSLNSQQRIEITRSTCGDMLESSFDGDVASGEGVKEDILVKDYLPEMRAICDKLEEEGDKIHVVSDIKRALGYSNHPTGHRQWRNIINRMKDAELVERVNAEVENKAVPCLRLLKKFDPNDFQPKMSSSGLGKHVKRGDITEQHFELPIDYQIYDMVDAEGPIGITNFEVCRRLGLNVKKTHSRIMSIISRFGLRMESEIPDKTKAWRVWTQKNYQKYLTNGIRDPVPDKSELPAKSIEPVPFDKSSPNLRHFGSLPRDEVHPEKTHEVRSSMEIIKSNIVFPEGPPMASSTIAKQSQRYHGLASTADATKREQRILTRLKDDKFILFCELFRWLNDLNLKDKRKLMDRKTLIRTLKKLEEEGLCKHVKVTFPVATNCNRTRDENVVLHPSVDISSVLDQISKRLKLFANESHSRASSRSDNNPPVAGLALAERSSNHVDHKPALVGALSANGFVRAKMVRVKLFHCFLWGYLSSLHDWKNTLPSSEEDYDQGKHCCSVQFAIKEAIKEMPLQLFLQIIGSTKEIDDLVQKCRAGLRLSDLSVLEYKCLVDDTLVTGRLSRLVGILLRLKLIQIVGAGFVEGVDALPCPVPTHAMELRPYIEEPLPRVLKSSNIVALDLCPRQRHKFYLSNLEDVDRYWLTLECFYAKTDPIASSHAFPGSVVNEIFQLRSWDSARVMTVEQRTELLKRVKNEKQTFTFEECVKIASKLNLTVRQVYRDFCIHKDSTTSKSKVQENNVEAYHRDSCRKKRKRQRTSKNESLKYVHNDSETRAPSCRATLSTPIFEGNNMDTNFLMPSDTEINDDPMEESKDDSYGNTPVDFNSQGEDGQSFTFIRRCAFSRIKPTRQKRFSWTDILDRQLIMRYVRIRVVKGARFHHVDWFSLADLPALPGTCRRRMAALRRDKSIRSAIMKLCNLLADRYTRHLDTLEKGTPSQNDGMSVQRADLDEFLTSDAENSSVSGIQPKCWDDFSDPDIEIAVNEILRCKRMAKLERARRIGASQVKGWTDNPQTEGTILDDQEHVMPKEQSSIPSNLVENDGSHNKRWKKNTNTSGRSRARCHQSHAKFLKLLNNRGIKIRREVCESLAAANAVELVKLVFLSNSAALQASLAATLRLYSESDLFVAFSYLKEKDFMIVGQGNQPFKLSSKFWHGASSSIFPIDSGKRAVEFSSWLHRQYNDLEDGVDLTSDLQCGEIFHLFALVSLEEVLISPCMPKEGTGEPDEPKSPKSLLPMDDLYGFDEQTNLKRKRDDNRQCISESLKKQKAEGKMDGELFNRREKGFPGIKVLITRPKFKRADVAPCVIDNKNQTCLSVSDDASKPTSCSNMEITMAVPSSNDLILPCNFSNSAQSGMPLNEPPWDMMVKYAANLSSTSDGMNEAMSFHPELFKTIHSVICKAGEQGLTIEEIAKTMGNEEIKLVEVAVDTLETFQLAYKVNAYDCMKVVDSSYRSKYFISMLADHNQDGGMVCPMISQAMSYEGSQEISRRKHDKNENQDARSANLSCGHEVRPINLPPRSCVPCVETPHGGNAVSGEGKFSEAVSVENDYGNKACPTTSIPLVYRPILPWINSDGSSNTIMYKGLTRRVLGTVMQKPGILEEDLIGEMDVLNPQTCRKLLETMVCDNHIIVRTMLQTTSAAPPSILQSLFNSKIIEPKLELRKHYFANPMSTSLL</sequence>
<dbReference type="Pfam" id="PF04182">
    <property type="entry name" value="B-block_TFIIIC"/>
    <property type="match status" value="1"/>
</dbReference>
<dbReference type="Pfam" id="PF24101">
    <property type="entry name" value="WHD_GTF3C1"/>
    <property type="match status" value="1"/>
</dbReference>
<dbReference type="GO" id="GO:0006384">
    <property type="term" value="P:transcription initiation at RNA polymerase III promoter"/>
    <property type="evidence" value="ECO:0007669"/>
    <property type="project" value="InterPro"/>
</dbReference>
<feature type="domain" description="DUF7647" evidence="13">
    <location>
        <begin position="686"/>
        <end position="860"/>
    </location>
</feature>
<dbReference type="SUPFAM" id="SSF46785">
    <property type="entry name" value="Winged helix' DNA-binding domain"/>
    <property type="match status" value="1"/>
</dbReference>
<dbReference type="InterPro" id="IPR036390">
    <property type="entry name" value="WH_DNA-bd_sf"/>
</dbReference>
<feature type="domain" description="B-block binding subunit of TFIIIC" evidence="7">
    <location>
        <begin position="103"/>
        <end position="185"/>
    </location>
</feature>
<evidence type="ECO:0008006" key="17">
    <source>
        <dbReference type="Google" id="ProtNLM"/>
    </source>
</evidence>
<dbReference type="Pfam" id="PF24538">
    <property type="entry name" value="DUF7599"/>
    <property type="match status" value="1"/>
</dbReference>
<comment type="subcellular location">
    <subcellularLocation>
        <location evidence="1">Nucleus</location>
    </subcellularLocation>
</comment>
<evidence type="ECO:0000259" key="9">
    <source>
        <dbReference type="Pfam" id="PF24101"/>
    </source>
</evidence>
<feature type="compositionally biased region" description="Basic and acidic residues" evidence="6">
    <location>
        <begin position="944"/>
        <end position="955"/>
    </location>
</feature>
<gene>
    <name evidence="14" type="ORF">M6B38_206270</name>
    <name evidence="15" type="ORF">M6B38_364900</name>
</gene>
<evidence type="ECO:0000256" key="4">
    <source>
        <dbReference type="ARBA" id="ARBA00023163"/>
    </source>
</evidence>
<dbReference type="InterPro" id="IPR056063">
    <property type="entry name" value="DUF7646"/>
</dbReference>
<dbReference type="InterPro" id="IPR056020">
    <property type="entry name" value="DUF7599"/>
</dbReference>
<evidence type="ECO:0000256" key="6">
    <source>
        <dbReference type="SAM" id="MobiDB-lite"/>
    </source>
</evidence>
<dbReference type="EMBL" id="JANAVB010039620">
    <property type="protein sequence ID" value="KAJ6799562.1"/>
    <property type="molecule type" value="Genomic_DNA"/>
</dbReference>
<dbReference type="Pfam" id="PF23704">
    <property type="entry name" value="WHD_GTF3C1_N"/>
    <property type="match status" value="1"/>
</dbReference>
<feature type="region of interest" description="Disordered" evidence="6">
    <location>
        <begin position="1401"/>
        <end position="1421"/>
    </location>
</feature>
<evidence type="ECO:0000259" key="7">
    <source>
        <dbReference type="Pfam" id="PF04182"/>
    </source>
</evidence>
<dbReference type="GO" id="GO:0000127">
    <property type="term" value="C:transcription factor TFIIIC complex"/>
    <property type="evidence" value="ECO:0007669"/>
    <property type="project" value="InterPro"/>
</dbReference>
<evidence type="ECO:0000313" key="14">
    <source>
        <dbReference type="EMBL" id="KAJ6799562.1"/>
    </source>
</evidence>
<evidence type="ECO:0000256" key="1">
    <source>
        <dbReference type="ARBA" id="ARBA00004123"/>
    </source>
</evidence>
<dbReference type="Proteomes" id="UP001140949">
    <property type="component" value="Unassembled WGS sequence"/>
</dbReference>